<keyword evidence="2 8" id="KW-0808">Transferase</keyword>
<dbReference type="GO" id="GO:0004707">
    <property type="term" value="F:MAP kinase activity"/>
    <property type="evidence" value="ECO:0007669"/>
    <property type="project" value="UniProtKB-EC"/>
</dbReference>
<dbReference type="Proteomes" id="UP000051952">
    <property type="component" value="Unassembled WGS sequence"/>
</dbReference>
<reference evidence="11" key="1">
    <citation type="submission" date="2015-09" db="EMBL/GenBank/DDBJ databases">
        <authorList>
            <consortium name="Pathogen Informatics"/>
        </authorList>
    </citation>
    <scope>NUCLEOTIDE SEQUENCE [LARGE SCALE GENOMIC DNA]</scope>
    <source>
        <strain evidence="11">Lake Konstanz</strain>
    </source>
</reference>
<dbReference type="PROSITE" id="PS50011">
    <property type="entry name" value="PROTEIN_KINASE_DOM"/>
    <property type="match status" value="1"/>
</dbReference>
<evidence type="ECO:0000259" key="9">
    <source>
        <dbReference type="PROSITE" id="PS50011"/>
    </source>
</evidence>
<feature type="domain" description="Protein kinase" evidence="9">
    <location>
        <begin position="27"/>
        <end position="311"/>
    </location>
</feature>
<dbReference type="EC" id="2.7.11.24" evidence="8"/>
<dbReference type="SMART" id="SM00220">
    <property type="entry name" value="S_TKc"/>
    <property type="match status" value="1"/>
</dbReference>
<keyword evidence="1 7" id="KW-0723">Serine/threonine-protein kinase</keyword>
<comment type="activity regulation">
    <text evidence="8">Activated by threonine and tyrosine phosphorylation.</text>
</comment>
<dbReference type="FunFam" id="3.30.200.20:FF:000046">
    <property type="entry name" value="Mitogen-activated protein kinase"/>
    <property type="match status" value="1"/>
</dbReference>
<keyword evidence="11" id="KW-1185">Reference proteome</keyword>
<accession>A0A0S4JFM9</accession>
<dbReference type="PANTHER" id="PTHR24055">
    <property type="entry name" value="MITOGEN-ACTIVATED PROTEIN KINASE"/>
    <property type="match status" value="1"/>
</dbReference>
<organism evidence="10 11">
    <name type="scientific">Bodo saltans</name>
    <name type="common">Flagellated protozoan</name>
    <dbReference type="NCBI Taxonomy" id="75058"/>
    <lineage>
        <taxon>Eukaryota</taxon>
        <taxon>Discoba</taxon>
        <taxon>Euglenozoa</taxon>
        <taxon>Kinetoplastea</taxon>
        <taxon>Metakinetoplastina</taxon>
        <taxon>Eubodonida</taxon>
        <taxon>Bodonidae</taxon>
        <taxon>Bodo</taxon>
    </lineage>
</organism>
<comment type="cofactor">
    <cofactor evidence="8">
        <name>Mg(2+)</name>
        <dbReference type="ChEBI" id="CHEBI:18420"/>
    </cofactor>
</comment>
<dbReference type="SUPFAM" id="SSF56112">
    <property type="entry name" value="Protein kinase-like (PK-like)"/>
    <property type="match status" value="1"/>
</dbReference>
<name>A0A0S4JFM9_BODSA</name>
<evidence type="ECO:0000256" key="4">
    <source>
        <dbReference type="ARBA" id="ARBA00022777"/>
    </source>
</evidence>
<dbReference type="Gene3D" id="1.10.510.10">
    <property type="entry name" value="Transferase(Phosphotransferase) domain 1"/>
    <property type="match status" value="1"/>
</dbReference>
<dbReference type="PROSITE" id="PS00108">
    <property type="entry name" value="PROTEIN_KINASE_ST"/>
    <property type="match status" value="1"/>
</dbReference>
<dbReference type="OrthoDB" id="192887at2759"/>
<comment type="catalytic activity">
    <reaction evidence="8">
        <text>L-threonyl-[protein] + ATP = O-phospho-L-threonyl-[protein] + ADP + H(+)</text>
        <dbReference type="Rhea" id="RHEA:46608"/>
        <dbReference type="Rhea" id="RHEA-COMP:11060"/>
        <dbReference type="Rhea" id="RHEA-COMP:11605"/>
        <dbReference type="ChEBI" id="CHEBI:15378"/>
        <dbReference type="ChEBI" id="CHEBI:30013"/>
        <dbReference type="ChEBI" id="CHEBI:30616"/>
        <dbReference type="ChEBI" id="CHEBI:61977"/>
        <dbReference type="ChEBI" id="CHEBI:456216"/>
        <dbReference type="EC" id="2.7.11.24"/>
    </reaction>
</comment>
<protein>
    <recommendedName>
        <fullName evidence="8">Mitogen-activated protein kinase</fullName>
        <ecNumber evidence="8">2.7.11.24</ecNumber>
    </recommendedName>
</protein>
<dbReference type="EMBL" id="CYKH01001678">
    <property type="protein sequence ID" value="CUG88847.1"/>
    <property type="molecule type" value="Genomic_DNA"/>
</dbReference>
<dbReference type="GO" id="GO:0005524">
    <property type="term" value="F:ATP binding"/>
    <property type="evidence" value="ECO:0007669"/>
    <property type="project" value="UniProtKB-UniRule"/>
</dbReference>
<evidence type="ECO:0000256" key="8">
    <source>
        <dbReference type="RuleBase" id="RU361165"/>
    </source>
</evidence>
<evidence type="ECO:0000256" key="5">
    <source>
        <dbReference type="ARBA" id="ARBA00022840"/>
    </source>
</evidence>
<keyword evidence="8" id="KW-0460">Magnesium</keyword>
<dbReference type="OMA" id="RVIMSLM"/>
<dbReference type="CDD" id="cd07834">
    <property type="entry name" value="STKc_MAPK"/>
    <property type="match status" value="1"/>
</dbReference>
<evidence type="ECO:0000256" key="1">
    <source>
        <dbReference type="ARBA" id="ARBA00022527"/>
    </source>
</evidence>
<dbReference type="InterPro" id="IPR008271">
    <property type="entry name" value="Ser/Thr_kinase_AS"/>
</dbReference>
<dbReference type="AlphaFoldDB" id="A0A0S4JFM9"/>
<evidence type="ECO:0000313" key="10">
    <source>
        <dbReference type="EMBL" id="CUG88847.1"/>
    </source>
</evidence>
<sequence>MHRPGSSSQQVKTVYFGQQSMDIPSRYAAGKIVGRGAYGIVCSAVDTTNGERVAIKKIGKVFEDLVDGKRILRELTLLAFINHPNLLYLKDVFRPTDPDSFADIYLVTQFMETDIGALLKCRVNLVEEHCRYYMYQLACGLRYLHAAGILHRDLKPANLLTNGDCELKICDFGLARARGALMTDYVVTRWYRPPELLLVCDGYHTAIDMWAVGCLAYEILTRKPLFPGKDYIHQITLIVDTVGSPKMSDLKLVKSNEAKAFIRTMPPREPISMDILMPRATTNMKHFVSRLLTFDPDQRMTAEEAIAHPWLASMIESDEGSGTGISPRGSGQPLGFGAGVDVNRPRSPPPHPVMPPGLFKFEHEGDLDEPTLRRLFWNEINRFHENSAHAR</sequence>
<dbReference type="InterPro" id="IPR000719">
    <property type="entry name" value="Prot_kinase_dom"/>
</dbReference>
<gene>
    <name evidence="10" type="ORF">BSAL_17580</name>
</gene>
<evidence type="ECO:0000256" key="6">
    <source>
        <dbReference type="PROSITE-ProRule" id="PRU10141"/>
    </source>
</evidence>
<evidence type="ECO:0000313" key="11">
    <source>
        <dbReference type="Proteomes" id="UP000051952"/>
    </source>
</evidence>
<feature type="binding site" evidence="6">
    <location>
        <position position="57"/>
    </location>
    <ligand>
        <name>ATP</name>
        <dbReference type="ChEBI" id="CHEBI:30616"/>
    </ligand>
</feature>
<dbReference type="VEuPathDB" id="TriTrypDB:BSAL_17580"/>
<proteinExistence type="inferred from homology"/>
<dbReference type="InterPro" id="IPR017441">
    <property type="entry name" value="Protein_kinase_ATP_BS"/>
</dbReference>
<evidence type="ECO:0000256" key="7">
    <source>
        <dbReference type="RuleBase" id="RU000304"/>
    </source>
</evidence>
<dbReference type="InterPro" id="IPR050117">
    <property type="entry name" value="MAPK"/>
</dbReference>
<evidence type="ECO:0000256" key="3">
    <source>
        <dbReference type="ARBA" id="ARBA00022741"/>
    </source>
</evidence>
<keyword evidence="3 6" id="KW-0547">Nucleotide-binding</keyword>
<evidence type="ECO:0000256" key="2">
    <source>
        <dbReference type="ARBA" id="ARBA00022679"/>
    </source>
</evidence>
<comment type="similarity">
    <text evidence="8">Belongs to the protein kinase superfamily. Ser/Thr protein kinase family. MAP kinase subfamily.</text>
</comment>
<dbReference type="FunFam" id="1.10.510.10:FF:000040">
    <property type="entry name" value="Mitogen-activated protein kinase"/>
    <property type="match status" value="1"/>
</dbReference>
<dbReference type="Gene3D" id="3.30.200.20">
    <property type="entry name" value="Phosphorylase Kinase, domain 1"/>
    <property type="match status" value="1"/>
</dbReference>
<dbReference type="InterPro" id="IPR011009">
    <property type="entry name" value="Kinase-like_dom_sf"/>
</dbReference>
<dbReference type="PROSITE" id="PS01351">
    <property type="entry name" value="MAPK"/>
    <property type="match status" value="1"/>
</dbReference>
<dbReference type="PROSITE" id="PS00107">
    <property type="entry name" value="PROTEIN_KINASE_ATP"/>
    <property type="match status" value="1"/>
</dbReference>
<keyword evidence="5 6" id="KW-0067">ATP-binding</keyword>
<dbReference type="Pfam" id="PF00069">
    <property type="entry name" value="Pkinase"/>
    <property type="match status" value="1"/>
</dbReference>
<dbReference type="InterPro" id="IPR003527">
    <property type="entry name" value="MAP_kinase_CS"/>
</dbReference>
<keyword evidence="4 8" id="KW-0418">Kinase</keyword>